<dbReference type="Pfam" id="PF13291">
    <property type="entry name" value="ACT_4"/>
    <property type="match status" value="1"/>
</dbReference>
<dbReference type="InterPro" id="IPR012675">
    <property type="entry name" value="Beta-grasp_dom_sf"/>
</dbReference>
<dbReference type="SUPFAM" id="SSF81271">
    <property type="entry name" value="TGS-like"/>
    <property type="match status" value="1"/>
</dbReference>
<dbReference type="InterPro" id="IPR043519">
    <property type="entry name" value="NT_sf"/>
</dbReference>
<comment type="function">
    <text evidence="1">In eubacteria ppGpp (guanosine 3'-diphosphate 5'-diphosphate) is a mediator of the stringent response that coordinates a variety of cellular activities in response to changes in nutritional abundance.</text>
</comment>
<dbReference type="Proteomes" id="UP001370348">
    <property type="component" value="Chromosome"/>
</dbReference>
<name>A0ABZ2LPQ6_9BACT</name>
<dbReference type="Gene3D" id="3.30.70.260">
    <property type="match status" value="1"/>
</dbReference>
<evidence type="ECO:0000256" key="1">
    <source>
        <dbReference type="RuleBase" id="RU003847"/>
    </source>
</evidence>
<dbReference type="EMBL" id="CP089984">
    <property type="protein sequence ID" value="WXB12737.1"/>
    <property type="molecule type" value="Genomic_DNA"/>
</dbReference>
<dbReference type="PROSITE" id="PS51671">
    <property type="entry name" value="ACT"/>
    <property type="match status" value="1"/>
</dbReference>
<dbReference type="Pfam" id="PF04607">
    <property type="entry name" value="RelA_SpoT"/>
    <property type="match status" value="1"/>
</dbReference>
<protein>
    <submittedName>
        <fullName evidence="5">Bifunctional (P)ppGpp synthetase/guanosine-3',5'-bis(Diphosphate) 3'-pyrophosphohydrolase</fullName>
    </submittedName>
</protein>
<dbReference type="CDD" id="cd05399">
    <property type="entry name" value="NT_Rel-Spo_like"/>
    <property type="match status" value="1"/>
</dbReference>
<dbReference type="Pfam" id="PF19296">
    <property type="entry name" value="RelA_AH_RIS"/>
    <property type="match status" value="1"/>
</dbReference>
<evidence type="ECO:0000259" key="2">
    <source>
        <dbReference type="PROSITE" id="PS51671"/>
    </source>
</evidence>
<dbReference type="SMART" id="SM00954">
    <property type="entry name" value="RelA_SpoT"/>
    <property type="match status" value="1"/>
</dbReference>
<dbReference type="InterPro" id="IPR006674">
    <property type="entry name" value="HD_domain"/>
</dbReference>
<dbReference type="SUPFAM" id="SSF81301">
    <property type="entry name" value="Nucleotidyltransferase"/>
    <property type="match status" value="1"/>
</dbReference>
<dbReference type="RefSeq" id="WP_394822358.1">
    <property type="nucleotide sequence ID" value="NZ_CP089984.1"/>
</dbReference>
<dbReference type="SUPFAM" id="SSF109604">
    <property type="entry name" value="HD-domain/PDEase-like"/>
    <property type="match status" value="1"/>
</dbReference>
<evidence type="ECO:0000313" key="5">
    <source>
        <dbReference type="EMBL" id="WXB12737.1"/>
    </source>
</evidence>
<dbReference type="InterPro" id="IPR007685">
    <property type="entry name" value="RelA_SpoT"/>
</dbReference>
<feature type="domain" description="TGS" evidence="4">
    <location>
        <begin position="387"/>
        <end position="448"/>
    </location>
</feature>
<reference evidence="5 6" key="1">
    <citation type="submission" date="2021-12" db="EMBL/GenBank/DDBJ databases">
        <title>Discovery of the Pendulisporaceae a myxobacterial family with distinct sporulation behavior and unique specialized metabolism.</title>
        <authorList>
            <person name="Garcia R."/>
            <person name="Popoff A."/>
            <person name="Bader C.D."/>
            <person name="Loehr J."/>
            <person name="Walesch S."/>
            <person name="Walt C."/>
            <person name="Boldt J."/>
            <person name="Bunk B."/>
            <person name="Haeckl F.J.F.P.J."/>
            <person name="Gunesch A.P."/>
            <person name="Birkelbach J."/>
            <person name="Nuebel U."/>
            <person name="Pietschmann T."/>
            <person name="Bach T."/>
            <person name="Mueller R."/>
        </authorList>
    </citation>
    <scope>NUCLEOTIDE SEQUENCE [LARGE SCALE GENOMIC DNA]</scope>
    <source>
        <strain evidence="5 6">MSr11954</strain>
    </source>
</reference>
<dbReference type="PROSITE" id="PS51831">
    <property type="entry name" value="HD"/>
    <property type="match status" value="1"/>
</dbReference>
<evidence type="ECO:0000259" key="4">
    <source>
        <dbReference type="PROSITE" id="PS51880"/>
    </source>
</evidence>
<dbReference type="Pfam" id="PF13328">
    <property type="entry name" value="HD_4"/>
    <property type="match status" value="1"/>
</dbReference>
<dbReference type="Pfam" id="PF02824">
    <property type="entry name" value="TGS"/>
    <property type="match status" value="1"/>
</dbReference>
<organism evidence="5 6">
    <name type="scientific">Pendulispora albinea</name>
    <dbReference type="NCBI Taxonomy" id="2741071"/>
    <lineage>
        <taxon>Bacteria</taxon>
        <taxon>Pseudomonadati</taxon>
        <taxon>Myxococcota</taxon>
        <taxon>Myxococcia</taxon>
        <taxon>Myxococcales</taxon>
        <taxon>Sorangiineae</taxon>
        <taxon>Pendulisporaceae</taxon>
        <taxon>Pendulispora</taxon>
    </lineage>
</organism>
<feature type="domain" description="ACT" evidence="2">
    <location>
        <begin position="649"/>
        <end position="721"/>
    </location>
</feature>
<dbReference type="InterPro" id="IPR003607">
    <property type="entry name" value="HD/PDEase_dom"/>
</dbReference>
<dbReference type="InterPro" id="IPR002912">
    <property type="entry name" value="ACT_dom"/>
</dbReference>
<dbReference type="NCBIfam" id="TIGR00691">
    <property type="entry name" value="spoT_relA"/>
    <property type="match status" value="1"/>
</dbReference>
<dbReference type="Gene3D" id="1.10.3210.10">
    <property type="entry name" value="Hypothetical protein af1432"/>
    <property type="match status" value="1"/>
</dbReference>
<dbReference type="CDD" id="cd00077">
    <property type="entry name" value="HDc"/>
    <property type="match status" value="1"/>
</dbReference>
<dbReference type="InterPro" id="IPR045865">
    <property type="entry name" value="ACT-like_dom_sf"/>
</dbReference>
<dbReference type="InterPro" id="IPR045600">
    <property type="entry name" value="RelA/SpoT_AH_RIS"/>
</dbReference>
<dbReference type="CDD" id="cd01668">
    <property type="entry name" value="TGS_RSH"/>
    <property type="match status" value="1"/>
</dbReference>
<dbReference type="InterPro" id="IPR012676">
    <property type="entry name" value="TGS-like"/>
</dbReference>
<dbReference type="CDD" id="cd04876">
    <property type="entry name" value="ACT_RelA-SpoT"/>
    <property type="match status" value="1"/>
</dbReference>
<evidence type="ECO:0000259" key="3">
    <source>
        <dbReference type="PROSITE" id="PS51831"/>
    </source>
</evidence>
<dbReference type="Gene3D" id="3.30.460.10">
    <property type="entry name" value="Beta Polymerase, domain 2"/>
    <property type="match status" value="1"/>
</dbReference>
<dbReference type="InterPro" id="IPR004811">
    <property type="entry name" value="RelA/Spo_fam"/>
</dbReference>
<evidence type="ECO:0000313" key="6">
    <source>
        <dbReference type="Proteomes" id="UP001370348"/>
    </source>
</evidence>
<keyword evidence="6" id="KW-1185">Reference proteome</keyword>
<gene>
    <name evidence="5" type="ORF">LZC94_33415</name>
</gene>
<proteinExistence type="inferred from homology"/>
<dbReference type="PANTHER" id="PTHR21262">
    <property type="entry name" value="GUANOSINE-3',5'-BIS DIPHOSPHATE 3'-PYROPHOSPHOHYDROLASE"/>
    <property type="match status" value="1"/>
</dbReference>
<dbReference type="PROSITE" id="PS51880">
    <property type="entry name" value="TGS"/>
    <property type="match status" value="1"/>
</dbReference>
<comment type="similarity">
    <text evidence="1">Belongs to the relA/spoT family.</text>
</comment>
<dbReference type="InterPro" id="IPR004095">
    <property type="entry name" value="TGS"/>
</dbReference>
<dbReference type="PANTHER" id="PTHR21262:SF36">
    <property type="entry name" value="BIFUNCTIONAL (P)PPGPP SYNTHASE_HYDROLASE SPOT"/>
    <property type="match status" value="1"/>
</dbReference>
<accession>A0ABZ2LPQ6</accession>
<sequence length="721" mass="81593">MLQVDDLIQRVRGYQPLADADLIKRAYDFSYRAHSGQVRKSGDPYFVHPAGVAGIITELRLDTASVCAGLLHDVVEDTLASTKDLEREFGHEIANLVDGVTKLSKINFTSKEDRQAENFRKMVVAMARDIRVLLVKLCDRVDNMRTLEFMKPDAQERIARETLDIYAPLANRLGMQSFKSELEDLSFKHLEPETYAELSSAISRTKRERDKYISDVSKTLLARLAEQGFACDVSGRAKHLYSIWRKMKSQDCTIDQIHDLIAFRVLVESVSDCYAALGVVHSKWTPVPGRFKDYVALPKPNMYQSLHTTVIGPSRERLEIQIRTHEMHRVAERGIAAHWRYKERNGGGVPDQDAQRFGWLRQLMEWQKELKDPAEFLEGVKVDLFEGEVYVFTPKGDVRVFPRGATPIDFAFAIHSQLGEHITGSRINGKMEPLRYKLRNGDVVEIITNPNQHPSKDWLELAGTTRARAKIRNYLRAEEREKSLRLGRELLERDLRKSGVSLNRLLKNDHELGKLFESLKVQNQEELFISIGYGKLKPGDVVAVVSPPEEDGRESIPPADLREGRIEGLVRKVIKRDEDGIRLNGIDDVLVRYARCCNPLPGDDILGFITRGRGITIHRRGCPKAFDTDPARRVEISWDAKAKINRNVQLRVTTANRPGILATVGHTFSAQGINISEANCRAGDDGRAVNVFTFICSDMNQLKNVMKALHKVEGVVAVERA</sequence>
<dbReference type="SUPFAM" id="SSF55021">
    <property type="entry name" value="ACT-like"/>
    <property type="match status" value="1"/>
</dbReference>
<dbReference type="InterPro" id="IPR033655">
    <property type="entry name" value="TGS_RelA/SpoT"/>
</dbReference>
<feature type="domain" description="HD" evidence="3">
    <location>
        <begin position="45"/>
        <end position="144"/>
    </location>
</feature>
<dbReference type="SMART" id="SM00471">
    <property type="entry name" value="HDc"/>
    <property type="match status" value="1"/>
</dbReference>
<dbReference type="Gene3D" id="3.10.20.30">
    <property type="match status" value="1"/>
</dbReference>